<reference evidence="1 2" key="1">
    <citation type="submission" date="2016-10" db="EMBL/GenBank/DDBJ databases">
        <authorList>
            <person name="de Groot N.N."/>
        </authorList>
    </citation>
    <scope>NUCLEOTIDE SEQUENCE [LARGE SCALE GENOMIC DNA]</scope>
    <source>
        <strain evidence="1 2">CGMCC 1.3430</strain>
    </source>
</reference>
<dbReference type="Proteomes" id="UP000198773">
    <property type="component" value="Unassembled WGS sequence"/>
</dbReference>
<sequence>MNGLEELFEKAAPKAGIQGTWFAARWQPDIATGEMLNIGVGFVSSEGDLTLKLLNDFSRLECLFDSSNAAFHAELACQVVEECLRANPYRRGKLLAGITIDDRGFAQGSDNQSIVGRLYSEVITLGKPRSVKGKRKPFSPVSRDTAYESLKVYLKKSLKLDYERHVPKNPFLEINDSFGREKLYLPFQKEEGVATLASAAYADPYRVKSQLYEGFRSVEIALKNKISKGAALFVVLPGEGLSKEAFESLEKEFEEFYAFVRRHDIHMESHGNLIELGDSVINWCQGKAA</sequence>
<gene>
    <name evidence="1" type="ORF">SAMN04488051_101288</name>
</gene>
<proteinExistence type="predicted"/>
<dbReference type="EMBL" id="FNRM01000001">
    <property type="protein sequence ID" value="SDZ99939.1"/>
    <property type="molecule type" value="Genomic_DNA"/>
</dbReference>
<evidence type="ECO:0000313" key="2">
    <source>
        <dbReference type="Proteomes" id="UP000198773"/>
    </source>
</evidence>
<evidence type="ECO:0008006" key="3">
    <source>
        <dbReference type="Google" id="ProtNLM"/>
    </source>
</evidence>
<evidence type="ECO:0000313" key="1">
    <source>
        <dbReference type="EMBL" id="SDZ99939.1"/>
    </source>
</evidence>
<organism evidence="1 2">
    <name type="scientific">Alkalimonas amylolytica</name>
    <dbReference type="NCBI Taxonomy" id="152573"/>
    <lineage>
        <taxon>Bacteria</taxon>
        <taxon>Pseudomonadati</taxon>
        <taxon>Pseudomonadota</taxon>
        <taxon>Gammaproteobacteria</taxon>
        <taxon>Alkalimonas</taxon>
    </lineage>
</organism>
<dbReference type="OrthoDB" id="6156162at2"/>
<keyword evidence="2" id="KW-1185">Reference proteome</keyword>
<protein>
    <recommendedName>
        <fullName evidence="3">DUF3037 domain-containing protein</fullName>
    </recommendedName>
</protein>
<name>A0A1H3XKS0_ALKAM</name>
<accession>A0A1H3XKS0</accession>
<dbReference type="RefSeq" id="WP_091338340.1">
    <property type="nucleotide sequence ID" value="NZ_FNRM01000001.1"/>
</dbReference>
<dbReference type="AlphaFoldDB" id="A0A1H3XKS0"/>